<dbReference type="PANTHER" id="PTHR42909">
    <property type="entry name" value="ZGC:136858"/>
    <property type="match status" value="1"/>
</dbReference>
<dbReference type="AlphaFoldDB" id="A0AAD4E4U2"/>
<dbReference type="SUPFAM" id="SSF110581">
    <property type="entry name" value="Indigoidine synthase A-like"/>
    <property type="match status" value="1"/>
</dbReference>
<dbReference type="InterPro" id="IPR007342">
    <property type="entry name" value="PsuG"/>
</dbReference>
<evidence type="ECO:0000256" key="5">
    <source>
        <dbReference type="ARBA" id="ARBA00023211"/>
    </source>
</evidence>
<dbReference type="SUPFAM" id="SSF53613">
    <property type="entry name" value="Ribokinase-like"/>
    <property type="match status" value="1"/>
</dbReference>
<evidence type="ECO:0000256" key="8">
    <source>
        <dbReference type="SAM" id="MobiDB-lite"/>
    </source>
</evidence>
<dbReference type="Proteomes" id="UP001195769">
    <property type="component" value="Unassembled WGS sequence"/>
</dbReference>
<keyword evidence="6" id="KW-0456">Lyase</keyword>
<dbReference type="GO" id="GO:0016798">
    <property type="term" value="F:hydrolase activity, acting on glycosyl bonds"/>
    <property type="evidence" value="ECO:0007669"/>
    <property type="project" value="UniProtKB-KW"/>
</dbReference>
<dbReference type="InterPro" id="IPR029056">
    <property type="entry name" value="Ribokinase-like"/>
</dbReference>
<organism evidence="10 11">
    <name type="scientific">Suillus fuscotomentosus</name>
    <dbReference type="NCBI Taxonomy" id="1912939"/>
    <lineage>
        <taxon>Eukaryota</taxon>
        <taxon>Fungi</taxon>
        <taxon>Dikarya</taxon>
        <taxon>Basidiomycota</taxon>
        <taxon>Agaricomycotina</taxon>
        <taxon>Agaricomycetes</taxon>
        <taxon>Agaricomycetidae</taxon>
        <taxon>Boletales</taxon>
        <taxon>Suillineae</taxon>
        <taxon>Suillaceae</taxon>
        <taxon>Suillus</taxon>
    </lineage>
</organism>
<dbReference type="GO" id="GO:0005737">
    <property type="term" value="C:cytoplasm"/>
    <property type="evidence" value="ECO:0007669"/>
    <property type="project" value="TreeGrafter"/>
</dbReference>
<dbReference type="GO" id="GO:0046872">
    <property type="term" value="F:metal ion binding"/>
    <property type="evidence" value="ECO:0007669"/>
    <property type="project" value="UniProtKB-KW"/>
</dbReference>
<dbReference type="InterPro" id="IPR022830">
    <property type="entry name" value="Indigdn_synthA-like"/>
</dbReference>
<evidence type="ECO:0000256" key="2">
    <source>
        <dbReference type="ARBA" id="ARBA00022723"/>
    </source>
</evidence>
<evidence type="ECO:0000313" key="11">
    <source>
        <dbReference type="Proteomes" id="UP001195769"/>
    </source>
</evidence>
<dbReference type="Gene3D" id="3.40.1790.10">
    <property type="entry name" value="Indigoidine synthase domain"/>
    <property type="match status" value="1"/>
</dbReference>
<feature type="domain" description="Carbohydrate kinase PfkB" evidence="9">
    <location>
        <begin position="385"/>
        <end position="536"/>
    </location>
</feature>
<keyword evidence="5" id="KW-0464">Manganese</keyword>
<keyword evidence="2" id="KW-0479">Metal-binding</keyword>
<evidence type="ECO:0000256" key="1">
    <source>
        <dbReference type="ARBA" id="ARBA00022679"/>
    </source>
</evidence>
<protein>
    <submittedName>
        <fullName evidence="10">Indigoidine synthase A-like protein</fullName>
    </submittedName>
</protein>
<evidence type="ECO:0000259" key="9">
    <source>
        <dbReference type="Pfam" id="PF00294"/>
    </source>
</evidence>
<proteinExistence type="inferred from homology"/>
<dbReference type="HAMAP" id="MF_01876">
    <property type="entry name" value="PsiMP_glycosidase"/>
    <property type="match status" value="1"/>
</dbReference>
<dbReference type="GeneID" id="64661540"/>
<keyword evidence="1" id="KW-0808">Transferase</keyword>
<evidence type="ECO:0000313" key="10">
    <source>
        <dbReference type="EMBL" id="KAG1899281.1"/>
    </source>
</evidence>
<dbReference type="InterPro" id="IPR011611">
    <property type="entry name" value="PfkB_dom"/>
</dbReference>
<dbReference type="Gene3D" id="3.40.1190.20">
    <property type="match status" value="1"/>
</dbReference>
<dbReference type="PROSITE" id="PS00584">
    <property type="entry name" value="PFKB_KINASES_2"/>
    <property type="match status" value="1"/>
</dbReference>
<dbReference type="PANTHER" id="PTHR42909:SF1">
    <property type="entry name" value="CARBOHYDRATE KINASE PFKB DOMAIN-CONTAINING PROTEIN"/>
    <property type="match status" value="1"/>
</dbReference>
<keyword evidence="11" id="KW-1185">Reference proteome</keyword>
<keyword evidence="3" id="KW-0418">Kinase</keyword>
<dbReference type="InterPro" id="IPR002173">
    <property type="entry name" value="Carboh/pur_kinase_PfkB_CS"/>
</dbReference>
<feature type="domain" description="Carbohydrate kinase PfkB" evidence="9">
    <location>
        <begin position="717"/>
        <end position="800"/>
    </location>
</feature>
<dbReference type="RefSeq" id="XP_041224857.1">
    <property type="nucleotide sequence ID" value="XM_041367242.1"/>
</dbReference>
<evidence type="ECO:0000256" key="4">
    <source>
        <dbReference type="ARBA" id="ARBA00022801"/>
    </source>
</evidence>
<evidence type="ECO:0000256" key="7">
    <source>
        <dbReference type="ARBA" id="ARBA00023295"/>
    </source>
</evidence>
<keyword evidence="7" id="KW-0326">Glycosidase</keyword>
<evidence type="ECO:0000256" key="6">
    <source>
        <dbReference type="ARBA" id="ARBA00023239"/>
    </source>
</evidence>
<feature type="region of interest" description="Disordered" evidence="8">
    <location>
        <begin position="348"/>
        <end position="378"/>
    </location>
</feature>
<reference evidence="10" key="1">
    <citation type="journal article" date="2020" name="New Phytol.">
        <title>Comparative genomics reveals dynamic genome evolution in host specialist ectomycorrhizal fungi.</title>
        <authorList>
            <person name="Lofgren L.A."/>
            <person name="Nguyen N.H."/>
            <person name="Vilgalys R."/>
            <person name="Ruytinx J."/>
            <person name="Liao H.L."/>
            <person name="Branco S."/>
            <person name="Kuo A."/>
            <person name="LaButti K."/>
            <person name="Lipzen A."/>
            <person name="Andreopoulos W."/>
            <person name="Pangilinan J."/>
            <person name="Riley R."/>
            <person name="Hundley H."/>
            <person name="Na H."/>
            <person name="Barry K."/>
            <person name="Grigoriev I.V."/>
            <person name="Stajich J.E."/>
            <person name="Kennedy P.G."/>
        </authorList>
    </citation>
    <scope>NUCLEOTIDE SEQUENCE</scope>
    <source>
        <strain evidence="10">FC203</strain>
    </source>
</reference>
<comment type="caution">
    <text evidence="10">The sequence shown here is derived from an EMBL/GenBank/DDBJ whole genome shotgun (WGS) entry which is preliminary data.</text>
</comment>
<dbReference type="Pfam" id="PF04227">
    <property type="entry name" value="Indigoidine_A"/>
    <property type="match status" value="1"/>
</dbReference>
<dbReference type="GO" id="GO:0004730">
    <property type="term" value="F:pseudouridylate synthase activity"/>
    <property type="evidence" value="ECO:0007669"/>
    <property type="project" value="InterPro"/>
</dbReference>
<evidence type="ECO:0000256" key="3">
    <source>
        <dbReference type="ARBA" id="ARBA00022777"/>
    </source>
</evidence>
<dbReference type="Pfam" id="PF00294">
    <property type="entry name" value="PfkB"/>
    <property type="match status" value="2"/>
</dbReference>
<dbReference type="GO" id="GO:0016301">
    <property type="term" value="F:kinase activity"/>
    <property type="evidence" value="ECO:0007669"/>
    <property type="project" value="UniProtKB-KW"/>
</dbReference>
<accession>A0AAD4E4U2</accession>
<gene>
    <name evidence="10" type="ORF">F5891DRAFT_1190089</name>
</gene>
<name>A0AAD4E4U2_9AGAM</name>
<keyword evidence="4" id="KW-0378">Hydrolase</keyword>
<dbReference type="EMBL" id="JABBWK010000034">
    <property type="protein sequence ID" value="KAG1899281.1"/>
    <property type="molecule type" value="Genomic_DNA"/>
</dbReference>
<sequence>MLQASFRGIFTNQRLISLRKASSLSAARGRRAPIDVHPEVEDALATGKPVVALESTIITHGMPYPTSLEMAQSVERIVRSTGSIPATIAVIAGRIKIGLHPAELERLADQHSNPTAVKLSRRDIAAAIALKKDGGTTCCSTLIFAALAGIKVFATGGLGGVHRGGEKTMDVSADLHELTRCPVGLVSAGVKSILDIRRTLEYLVWLLKMFEEFISNSFTQETLGVPVVSYAETHDFPAFYSGRSGFESPWRINDPRTAAQILHTHWQLGMSNGALFAVPIPAEYEAVGSALQEAVEQAVRESEEQNISELTQGKSLASNIALVENTALVGGRIAVEYAKIAGDRHDQDQCYPVTGKPDEPHSASDVASSGTTDDFKGQPLPNASLVVVGCAAVDITSQPLTDSDLGHQSTFPGKVSMSLGGVGRNIAEAAHRVLSSHSDESSAATLLVSLVGDDSFGRLLSEETRMLGMRTDGLISVRGGRSSVCSLLLEGSGALRAGVADMDLVRNMDGHVAREFILAHKPKLLAVDGNLSPDTLKVVVSECSRNGVDIFLFVHIHVTIKGAANNTSKFSEPTSVVKSASILPAIAGNLDQLAWSPITFASPNLLELAHLYQQAQLLNLTSHDRWWQVLDSLGLGSKFRTDLDLLSRREASSHDTSRGNLAFLVEKGVAQMAINLLPFFRHLVIKCGDLGVVVVMCFTGDDAAESSWSTESTNHHKRYVVSHSPTSGDIVVLQHFPAMQLPSDALVNTTGAGDSLVGALLAALVQSPKAFHSTISLQRTIDVAQHAALLSLQSPLAVSPLLSSLHGKLSHQ</sequence>